<feature type="chain" id="PRO_5046467084" evidence="1">
    <location>
        <begin position="21"/>
        <end position="107"/>
    </location>
</feature>
<feature type="signal peptide" evidence="1">
    <location>
        <begin position="1"/>
        <end position="20"/>
    </location>
</feature>
<evidence type="ECO:0000256" key="1">
    <source>
        <dbReference type="SAM" id="SignalP"/>
    </source>
</evidence>
<accession>A0ABT0TDZ5</accession>
<name>A0ABT0TDZ5_9FLAO</name>
<proteinExistence type="predicted"/>
<dbReference type="Proteomes" id="UP001203342">
    <property type="component" value="Unassembled WGS sequence"/>
</dbReference>
<keyword evidence="1" id="KW-0732">Signal</keyword>
<keyword evidence="3" id="KW-1185">Reference proteome</keyword>
<organism evidence="2 3">
    <name type="scientific">Flavobacterium fragile</name>
    <dbReference type="NCBI Taxonomy" id="2949085"/>
    <lineage>
        <taxon>Bacteria</taxon>
        <taxon>Pseudomonadati</taxon>
        <taxon>Bacteroidota</taxon>
        <taxon>Flavobacteriia</taxon>
        <taxon>Flavobacteriales</taxon>
        <taxon>Flavobacteriaceae</taxon>
        <taxon>Flavobacterium</taxon>
    </lineage>
</organism>
<comment type="caution">
    <text evidence="2">The sequence shown here is derived from an EMBL/GenBank/DDBJ whole genome shotgun (WGS) entry which is preliminary data.</text>
</comment>
<evidence type="ECO:0000313" key="3">
    <source>
        <dbReference type="Proteomes" id="UP001203342"/>
    </source>
</evidence>
<dbReference type="EMBL" id="JAMLJN010000001">
    <property type="protein sequence ID" value="MCL9769122.1"/>
    <property type="molecule type" value="Genomic_DNA"/>
</dbReference>
<reference evidence="2 3" key="1">
    <citation type="submission" date="2022-05" db="EMBL/GenBank/DDBJ databases">
        <title>Flavobacterium sp., isolated from activated sludge.</title>
        <authorList>
            <person name="Ran Q."/>
        </authorList>
    </citation>
    <scope>NUCLEOTIDE SEQUENCE [LARGE SCALE GENOMIC DNA]</scope>
    <source>
        <strain evidence="2 3">HXWNR69</strain>
    </source>
</reference>
<dbReference type="RefSeq" id="WP_250579711.1">
    <property type="nucleotide sequence ID" value="NZ_JAMLJN010000001.1"/>
</dbReference>
<gene>
    <name evidence="2" type="ORF">NAT47_01700</name>
</gene>
<protein>
    <submittedName>
        <fullName evidence="2">Uncharacterized protein</fullName>
    </submittedName>
</protein>
<sequence length="107" mass="12404">MKKLFTLFILFFAFTTSVFAQDKNIEEKAKSESIELSQSLQLDGEKTAKVYDILLHKHKSLTQLNLNEEGKNELRLRIRKEIKSLLSQSEMVLLEKNSSVFNKVTKI</sequence>
<evidence type="ECO:0000313" key="2">
    <source>
        <dbReference type="EMBL" id="MCL9769122.1"/>
    </source>
</evidence>